<dbReference type="EMBL" id="CP035704">
    <property type="protein sequence ID" value="QBB70135.1"/>
    <property type="molecule type" value="Genomic_DNA"/>
</dbReference>
<dbReference type="GO" id="GO:0015074">
    <property type="term" value="P:DNA integration"/>
    <property type="evidence" value="ECO:0007669"/>
    <property type="project" value="UniProtKB-KW"/>
</dbReference>
<dbReference type="Gene3D" id="1.10.150.130">
    <property type="match status" value="1"/>
</dbReference>
<keyword evidence="7" id="KW-1185">Reference proteome</keyword>
<evidence type="ECO:0000256" key="4">
    <source>
        <dbReference type="ARBA" id="ARBA00023172"/>
    </source>
</evidence>
<evidence type="ECO:0000313" key="7">
    <source>
        <dbReference type="Proteomes" id="UP000291562"/>
    </source>
</evidence>
<dbReference type="SUPFAM" id="SSF56349">
    <property type="entry name" value="DNA breaking-rejoining enzymes"/>
    <property type="match status" value="1"/>
</dbReference>
<sequence>MARTPKGLSIATRESRSRLKSRKAPYWRQIIPGLFVGYSKRVVSHTWVTKRVVDGKYIRERLGVADDFMDAAHDGLSMTYIQAVAASQERARGIRISHVEPKAQNVTVNQALDAYFEDRQRSNPQDSSVKTDAQQTARHVRPILGRMFVNSITDSDLKNWQSRVRNTPPSVRGHGEGIRSARAVNMNDPEVLRRRTQTTNRIWNTFRAALNHAWRISSNGIMTRDAWAKVKPLKVSDSGPPRMLSVEDARGLLDHCAADFRPVVEAALMTGARYGEIVRLRVSDFDAARSAIRIHQTKTGKTLYQPLTGEGCRFFKAHTEGRFPGMFMFARSDGDPWGKSHQARPIKEAATGAGLSNVSFKVTRATYGKLLLLATNDIELVAKALGHSDSRITRKHYAQYLPNEVAEAVLKMPEFGIGGIPRTVETDSSVECG</sequence>
<dbReference type="Pfam" id="PF00589">
    <property type="entry name" value="Phage_integrase"/>
    <property type="match status" value="1"/>
</dbReference>
<name>A0A411HHZ7_9GAMM</name>
<evidence type="ECO:0000313" key="6">
    <source>
        <dbReference type="EMBL" id="QBB70135.1"/>
    </source>
</evidence>
<proteinExistence type="inferred from homology"/>
<dbReference type="GO" id="GO:0006310">
    <property type="term" value="P:DNA recombination"/>
    <property type="evidence" value="ECO:0007669"/>
    <property type="project" value="UniProtKB-KW"/>
</dbReference>
<dbReference type="InterPro" id="IPR013762">
    <property type="entry name" value="Integrase-like_cat_sf"/>
</dbReference>
<feature type="domain" description="Tyr recombinase" evidence="5">
    <location>
        <begin position="239"/>
        <end position="410"/>
    </location>
</feature>
<keyword evidence="4" id="KW-0233">DNA recombination</keyword>
<dbReference type="InterPro" id="IPR011010">
    <property type="entry name" value="DNA_brk_join_enz"/>
</dbReference>
<evidence type="ECO:0000256" key="3">
    <source>
        <dbReference type="ARBA" id="ARBA00023125"/>
    </source>
</evidence>
<dbReference type="Gene3D" id="1.10.443.10">
    <property type="entry name" value="Intergrase catalytic core"/>
    <property type="match status" value="1"/>
</dbReference>
<dbReference type="AlphaFoldDB" id="A0A411HHZ7"/>
<dbReference type="OrthoDB" id="5567253at2"/>
<dbReference type="KEGG" id="xbc:ELE36_07015"/>
<reference evidence="6 7" key="1">
    <citation type="submission" date="2019-01" db="EMBL/GenBank/DDBJ databases">
        <title>Pseudolysobacter antarctica gen. nov., sp. nov., isolated from Fildes Peninsula, Antarctica.</title>
        <authorList>
            <person name="Wei Z."/>
            <person name="Peng F."/>
        </authorList>
    </citation>
    <scope>NUCLEOTIDE SEQUENCE [LARGE SCALE GENOMIC DNA]</scope>
    <source>
        <strain evidence="6 7">AQ6-296</strain>
    </source>
</reference>
<dbReference type="PANTHER" id="PTHR30349">
    <property type="entry name" value="PHAGE INTEGRASE-RELATED"/>
    <property type="match status" value="1"/>
</dbReference>
<dbReference type="GO" id="GO:0003677">
    <property type="term" value="F:DNA binding"/>
    <property type="evidence" value="ECO:0007669"/>
    <property type="project" value="UniProtKB-KW"/>
</dbReference>
<keyword evidence="3" id="KW-0238">DNA-binding</keyword>
<dbReference type="RefSeq" id="WP_129832394.1">
    <property type="nucleotide sequence ID" value="NZ_CP035704.1"/>
</dbReference>
<evidence type="ECO:0000259" key="5">
    <source>
        <dbReference type="PROSITE" id="PS51898"/>
    </source>
</evidence>
<protein>
    <recommendedName>
        <fullName evidence="5">Tyr recombinase domain-containing protein</fullName>
    </recommendedName>
</protein>
<accession>A0A411HHZ7</accession>
<keyword evidence="2" id="KW-0229">DNA integration</keyword>
<dbReference type="InterPro" id="IPR050090">
    <property type="entry name" value="Tyrosine_recombinase_XerCD"/>
</dbReference>
<gene>
    <name evidence="6" type="ORF">ELE36_07015</name>
</gene>
<evidence type="ECO:0000256" key="2">
    <source>
        <dbReference type="ARBA" id="ARBA00022908"/>
    </source>
</evidence>
<dbReference type="Proteomes" id="UP000291562">
    <property type="component" value="Chromosome"/>
</dbReference>
<dbReference type="InterPro" id="IPR010998">
    <property type="entry name" value="Integrase_recombinase_N"/>
</dbReference>
<organism evidence="6 7">
    <name type="scientific">Pseudolysobacter antarcticus</name>
    <dbReference type="NCBI Taxonomy" id="2511995"/>
    <lineage>
        <taxon>Bacteria</taxon>
        <taxon>Pseudomonadati</taxon>
        <taxon>Pseudomonadota</taxon>
        <taxon>Gammaproteobacteria</taxon>
        <taxon>Lysobacterales</taxon>
        <taxon>Rhodanobacteraceae</taxon>
        <taxon>Pseudolysobacter</taxon>
    </lineage>
</organism>
<dbReference type="PROSITE" id="PS51898">
    <property type="entry name" value="TYR_RECOMBINASE"/>
    <property type="match status" value="1"/>
</dbReference>
<dbReference type="InterPro" id="IPR002104">
    <property type="entry name" value="Integrase_catalytic"/>
</dbReference>
<evidence type="ECO:0000256" key="1">
    <source>
        <dbReference type="ARBA" id="ARBA00008857"/>
    </source>
</evidence>
<comment type="similarity">
    <text evidence="1">Belongs to the 'phage' integrase family.</text>
</comment>
<dbReference type="PANTHER" id="PTHR30349:SF41">
    <property type="entry name" value="INTEGRASE_RECOMBINASE PROTEIN MJ0367-RELATED"/>
    <property type="match status" value="1"/>
</dbReference>